<evidence type="ECO:0000313" key="1">
    <source>
        <dbReference type="EMBL" id="QZE14587.1"/>
    </source>
</evidence>
<name>A0AC61NG32_9BACT</name>
<gene>
    <name evidence="1" type="ORF">K4L44_01565</name>
</gene>
<keyword evidence="2" id="KW-1185">Reference proteome</keyword>
<organism evidence="1 2">
    <name type="scientific">Halosquirtibacter laminarini</name>
    <dbReference type="NCBI Taxonomy" id="3374600"/>
    <lineage>
        <taxon>Bacteria</taxon>
        <taxon>Pseudomonadati</taxon>
        <taxon>Bacteroidota</taxon>
        <taxon>Bacteroidia</taxon>
        <taxon>Marinilabiliales</taxon>
        <taxon>Prolixibacteraceae</taxon>
        <taxon>Halosquirtibacter</taxon>
    </lineage>
</organism>
<proteinExistence type="predicted"/>
<sequence>MKQLVCLEPGKFKMKDVVKPSRKEGCALIKIQRIGICGTDLHAFEGTQPFFSYPRVLGHELSGEIVELDNEDDGFVVGEKVTFIPYYPCHDCVACRNGKPNCCTNIQGAGVHIDGGMVEYLNVPQYALIHGQGMGYDELAMVEPMAIGAHAVRVSEIKEDEFVIVTGAGPIGLGAMAFAKIKGAKVIALDVQDSRLAFAKENFGADYVVNVLNNPVETVKEITDGDMVTTIIDATGNKRAIEGSLDYLAHGGKITMVGLQLEKFSFAHPEFHKRETTLRSSRNATREDFDHVIDSMKSGKVNVKPLITHRSSFSNLVDNFSSWLNPETGVVKAVVDLD</sequence>
<evidence type="ECO:0000313" key="2">
    <source>
        <dbReference type="Proteomes" id="UP000826212"/>
    </source>
</evidence>
<protein>
    <submittedName>
        <fullName evidence="1">Zinc-binding alcohol dehydrogenase family protein</fullName>
    </submittedName>
</protein>
<accession>A0AC61NG32</accession>
<dbReference type="Proteomes" id="UP000826212">
    <property type="component" value="Chromosome"/>
</dbReference>
<dbReference type="EMBL" id="CP081303">
    <property type="protein sequence ID" value="QZE14587.1"/>
    <property type="molecule type" value="Genomic_DNA"/>
</dbReference>
<reference evidence="1" key="1">
    <citation type="submission" date="2021-08" db="EMBL/GenBank/DDBJ databases">
        <title>Novel anaerobic bacterium isolated from sea squirt in East Sea, Republic of Korea.</title>
        <authorList>
            <person name="Nguyen T.H."/>
            <person name="Li Z."/>
            <person name="Lee Y.-J."/>
            <person name="Ko J."/>
            <person name="Kim S.-G."/>
        </authorList>
    </citation>
    <scope>NUCLEOTIDE SEQUENCE</scope>
    <source>
        <strain evidence="1">KCTC 25031</strain>
    </source>
</reference>